<dbReference type="PROSITE" id="PS50850">
    <property type="entry name" value="MFS"/>
    <property type="match status" value="1"/>
</dbReference>
<dbReference type="PRINTS" id="PR01036">
    <property type="entry name" value="TCRTETB"/>
</dbReference>
<dbReference type="PANTHER" id="PTHR23501:SF174">
    <property type="entry name" value="MULTIDRUG EXPORT PROTEIN EMRB-RELATED"/>
    <property type="match status" value="1"/>
</dbReference>
<accession>A0ABW3T4J3</accession>
<evidence type="ECO:0000256" key="6">
    <source>
        <dbReference type="ARBA" id="ARBA00023136"/>
    </source>
</evidence>
<feature type="transmembrane region" description="Helical" evidence="7">
    <location>
        <begin position="267"/>
        <end position="288"/>
    </location>
</feature>
<dbReference type="Pfam" id="PF07690">
    <property type="entry name" value="MFS_1"/>
    <property type="match status" value="1"/>
</dbReference>
<dbReference type="EMBL" id="JBHTLQ010000019">
    <property type="protein sequence ID" value="MFD1190947.1"/>
    <property type="molecule type" value="Genomic_DNA"/>
</dbReference>
<dbReference type="CDD" id="cd17503">
    <property type="entry name" value="MFS_LmrB_MDR_like"/>
    <property type="match status" value="1"/>
</dbReference>
<dbReference type="Proteomes" id="UP001597216">
    <property type="component" value="Unassembled WGS sequence"/>
</dbReference>
<gene>
    <name evidence="9" type="ORF">ACFQ27_10185</name>
</gene>
<name>A0ABW3T4J3_9CAUL</name>
<dbReference type="NCBIfam" id="TIGR00711">
    <property type="entry name" value="efflux_EmrB"/>
    <property type="match status" value="1"/>
</dbReference>
<organism evidence="9 10">
    <name type="scientific">Phenylobacterium conjunctum</name>
    <dbReference type="NCBI Taxonomy" id="1298959"/>
    <lineage>
        <taxon>Bacteria</taxon>
        <taxon>Pseudomonadati</taxon>
        <taxon>Pseudomonadota</taxon>
        <taxon>Alphaproteobacteria</taxon>
        <taxon>Caulobacterales</taxon>
        <taxon>Caulobacteraceae</taxon>
        <taxon>Phenylobacterium</taxon>
    </lineage>
</organism>
<reference evidence="10" key="1">
    <citation type="journal article" date="2019" name="Int. J. Syst. Evol. Microbiol.">
        <title>The Global Catalogue of Microorganisms (GCM) 10K type strain sequencing project: providing services to taxonomists for standard genome sequencing and annotation.</title>
        <authorList>
            <consortium name="The Broad Institute Genomics Platform"/>
            <consortium name="The Broad Institute Genome Sequencing Center for Infectious Disease"/>
            <person name="Wu L."/>
            <person name="Ma J."/>
        </authorList>
    </citation>
    <scope>NUCLEOTIDE SEQUENCE [LARGE SCALE GENOMIC DNA]</scope>
    <source>
        <strain evidence="10">CCUG 55074</strain>
    </source>
</reference>
<feature type="transmembrane region" description="Helical" evidence="7">
    <location>
        <begin position="363"/>
        <end position="386"/>
    </location>
</feature>
<evidence type="ECO:0000256" key="5">
    <source>
        <dbReference type="ARBA" id="ARBA00022989"/>
    </source>
</evidence>
<dbReference type="RefSeq" id="WP_374348004.1">
    <property type="nucleotide sequence ID" value="NZ_JBHTLQ010000019.1"/>
</dbReference>
<evidence type="ECO:0000259" key="8">
    <source>
        <dbReference type="PROSITE" id="PS50850"/>
    </source>
</evidence>
<dbReference type="SUPFAM" id="SSF103473">
    <property type="entry name" value="MFS general substrate transporter"/>
    <property type="match status" value="1"/>
</dbReference>
<feature type="transmembrane region" description="Helical" evidence="7">
    <location>
        <begin position="79"/>
        <end position="98"/>
    </location>
</feature>
<evidence type="ECO:0000313" key="10">
    <source>
        <dbReference type="Proteomes" id="UP001597216"/>
    </source>
</evidence>
<feature type="transmembrane region" description="Helical" evidence="7">
    <location>
        <begin position="198"/>
        <end position="217"/>
    </location>
</feature>
<feature type="transmembrane region" description="Helical" evidence="7">
    <location>
        <begin position="332"/>
        <end position="351"/>
    </location>
</feature>
<evidence type="ECO:0000256" key="2">
    <source>
        <dbReference type="ARBA" id="ARBA00022448"/>
    </source>
</evidence>
<dbReference type="InterPro" id="IPR036259">
    <property type="entry name" value="MFS_trans_sf"/>
</dbReference>
<keyword evidence="10" id="KW-1185">Reference proteome</keyword>
<feature type="domain" description="Major facilitator superfamily (MFS) profile" evidence="8">
    <location>
        <begin position="13"/>
        <end position="496"/>
    </location>
</feature>
<evidence type="ECO:0000256" key="3">
    <source>
        <dbReference type="ARBA" id="ARBA00022475"/>
    </source>
</evidence>
<feature type="transmembrane region" description="Helical" evidence="7">
    <location>
        <begin position="165"/>
        <end position="186"/>
    </location>
</feature>
<evidence type="ECO:0000256" key="7">
    <source>
        <dbReference type="SAM" id="Phobius"/>
    </source>
</evidence>
<protein>
    <submittedName>
        <fullName evidence="9">DHA2 family efflux MFS transporter permease subunit</fullName>
    </submittedName>
</protein>
<comment type="caution">
    <text evidence="9">The sequence shown here is derived from an EMBL/GenBank/DDBJ whole genome shotgun (WGS) entry which is preliminary data.</text>
</comment>
<evidence type="ECO:0000256" key="1">
    <source>
        <dbReference type="ARBA" id="ARBA00004651"/>
    </source>
</evidence>
<feature type="transmembrane region" description="Helical" evidence="7">
    <location>
        <begin position="49"/>
        <end position="72"/>
    </location>
</feature>
<dbReference type="PANTHER" id="PTHR23501">
    <property type="entry name" value="MAJOR FACILITATOR SUPERFAMILY"/>
    <property type="match status" value="1"/>
</dbReference>
<dbReference type="InterPro" id="IPR004638">
    <property type="entry name" value="EmrB-like"/>
</dbReference>
<keyword evidence="4 7" id="KW-0812">Transmembrane</keyword>
<keyword evidence="3" id="KW-1003">Cell membrane</keyword>
<feature type="transmembrane region" description="Helical" evidence="7">
    <location>
        <begin position="138"/>
        <end position="159"/>
    </location>
</feature>
<evidence type="ECO:0000313" key="9">
    <source>
        <dbReference type="EMBL" id="MFD1190947.1"/>
    </source>
</evidence>
<keyword evidence="6 7" id="KW-0472">Membrane</keyword>
<keyword evidence="5 7" id="KW-1133">Transmembrane helix</keyword>
<dbReference type="InterPro" id="IPR011701">
    <property type="entry name" value="MFS"/>
</dbReference>
<sequence length="510" mass="54037">MASAKDIANRIPITGALMLATLMNTLDSTIANVALPHIQGSVSAAADQITWVLTSYIIASAIMTPLSGWLSMKIGRKKLFLISIGGFTLTSVLCGIATSLPEIVLFRLLQGIAGASLMPLSQAVMLDLYPPQMVPRVMSLWSSAVILGPILGPSLGGWLTESLSWRWVFYINLPIGILAYLGIQTFMDDDGGGKERPFDFVGFGGLALFIGAFQLMIDRGPSQDWFESVEIWTEAAFAAAGLWVFVTQTITAEHPFFHRDLAKDGNFLGTTMFGFFVGMLLFSTSALIPSFMQNLLGYSALQSGVASMSRGVGSLIAFLAIPFLVRKAGPKRVLVAGVAISVMALAMMARFDLTMTDTPIIIAGFYQGIGTGLLFAPLNTLAYATLSPIHRVEGTIVATMMRSLGSSLGISLMQAALINRAGVAHANIAARVDASDPVVQGLPALANPSTPAGMAMLNAEATRQGTMAAYDAVFAWMALGTTLLILLILFLKPAPPLPPMASPQAAASHD</sequence>
<keyword evidence="2" id="KW-0813">Transport</keyword>
<dbReference type="Gene3D" id="1.20.1720.10">
    <property type="entry name" value="Multidrug resistance protein D"/>
    <property type="match status" value="1"/>
</dbReference>
<proteinExistence type="predicted"/>
<evidence type="ECO:0000256" key="4">
    <source>
        <dbReference type="ARBA" id="ARBA00022692"/>
    </source>
</evidence>
<feature type="transmembrane region" description="Helical" evidence="7">
    <location>
        <begin position="473"/>
        <end position="491"/>
    </location>
</feature>
<dbReference type="Gene3D" id="1.20.1250.20">
    <property type="entry name" value="MFS general substrate transporter like domains"/>
    <property type="match status" value="1"/>
</dbReference>
<comment type="subcellular location">
    <subcellularLocation>
        <location evidence="1">Cell membrane</location>
        <topology evidence="1">Multi-pass membrane protein</topology>
    </subcellularLocation>
</comment>
<feature type="transmembrane region" description="Helical" evidence="7">
    <location>
        <begin position="308"/>
        <end position="325"/>
    </location>
</feature>
<dbReference type="InterPro" id="IPR020846">
    <property type="entry name" value="MFS_dom"/>
</dbReference>